<dbReference type="PROSITE" id="PS51257">
    <property type="entry name" value="PROKAR_LIPOPROTEIN"/>
    <property type="match status" value="1"/>
</dbReference>
<organism evidence="4 5">
    <name type="scientific">Rhizorhabdus histidinilytica</name>
    <dbReference type="NCBI Taxonomy" id="439228"/>
    <lineage>
        <taxon>Bacteria</taxon>
        <taxon>Pseudomonadati</taxon>
        <taxon>Pseudomonadota</taxon>
        <taxon>Alphaproteobacteria</taxon>
        <taxon>Sphingomonadales</taxon>
        <taxon>Sphingomonadaceae</taxon>
        <taxon>Rhizorhabdus</taxon>
    </lineage>
</organism>
<evidence type="ECO:0000256" key="1">
    <source>
        <dbReference type="ARBA" id="ARBA00010634"/>
    </source>
</evidence>
<evidence type="ECO:0000256" key="2">
    <source>
        <dbReference type="ARBA" id="ARBA00022729"/>
    </source>
</evidence>
<keyword evidence="5" id="KW-1185">Reference proteome</keyword>
<evidence type="ECO:0000256" key="3">
    <source>
        <dbReference type="SAM" id="MobiDB-lite"/>
    </source>
</evidence>
<evidence type="ECO:0000313" key="4">
    <source>
        <dbReference type="EMBL" id="SKB94567.1"/>
    </source>
</evidence>
<evidence type="ECO:0000313" key="5">
    <source>
        <dbReference type="Proteomes" id="UP000189818"/>
    </source>
</evidence>
<accession>A0A1T5FEM7</accession>
<dbReference type="Proteomes" id="UP000189818">
    <property type="component" value="Unassembled WGS sequence"/>
</dbReference>
<dbReference type="PANTHER" id="PTHR30035:SF3">
    <property type="entry name" value="INTERMEMBRANE PHOSPHOLIPID TRANSPORT SYSTEM LIPOPROTEIN MLAA"/>
    <property type="match status" value="1"/>
</dbReference>
<sequence length="315" mass="32725">MHASRPTLARMIGVVALGLTLSACTTTRVGTDRLAEKDPLEGFNRAVWAVNRGADKVVVKPVTQVYRAVTPRPARDGVRNFFANVGEPFSFINNILQGKGDRAVRNLGRFLINTTVGIGGLFDQASRMGVRPATEDFGQTLAAWGANGGPYLILPLLGPSTLRDGVGTGVSQLADPYRVCLRECGLPKGLPTGMNVLEVISVRDGLIATGADSFLESALDPYAAARSAFLQRRRAEILDQEGDDASAEAAAADDAAANPIADDGLGAADADAGIPGTDTAPSPDQPAAAPPSPDGSETAGEPDVPVTSEQPKQPN</sequence>
<feature type="compositionally biased region" description="Low complexity" evidence="3">
    <location>
        <begin position="247"/>
        <end position="287"/>
    </location>
</feature>
<comment type="similarity">
    <text evidence="1">Belongs to the MlaA family.</text>
</comment>
<protein>
    <submittedName>
        <fullName evidence="4">Phospholipid-binding lipoprotein MlaA</fullName>
    </submittedName>
</protein>
<dbReference type="GO" id="GO:0120010">
    <property type="term" value="P:intermembrane phospholipid transfer"/>
    <property type="evidence" value="ECO:0007669"/>
    <property type="project" value="TreeGrafter"/>
</dbReference>
<dbReference type="GO" id="GO:0016020">
    <property type="term" value="C:membrane"/>
    <property type="evidence" value="ECO:0007669"/>
    <property type="project" value="InterPro"/>
</dbReference>
<dbReference type="PANTHER" id="PTHR30035">
    <property type="entry name" value="LIPOPROTEIN VACJ-RELATED"/>
    <property type="match status" value="1"/>
</dbReference>
<keyword evidence="2" id="KW-0732">Signal</keyword>
<gene>
    <name evidence="4" type="ORF">SAMN06295920_109108</name>
</gene>
<feature type="region of interest" description="Disordered" evidence="3">
    <location>
        <begin position="240"/>
        <end position="315"/>
    </location>
</feature>
<dbReference type="AlphaFoldDB" id="A0A1T5FEM7"/>
<reference evidence="5" key="1">
    <citation type="submission" date="2017-02" db="EMBL/GenBank/DDBJ databases">
        <authorList>
            <person name="Varghese N."/>
            <person name="Submissions S."/>
        </authorList>
    </citation>
    <scope>NUCLEOTIDE SEQUENCE [LARGE SCALE GENOMIC DNA]</scope>
    <source>
        <strain evidence="5">UM2</strain>
    </source>
</reference>
<dbReference type="Pfam" id="PF04333">
    <property type="entry name" value="MlaA"/>
    <property type="match status" value="1"/>
</dbReference>
<dbReference type="STRING" id="439228.SAMN06295920_109108"/>
<dbReference type="PRINTS" id="PR01805">
    <property type="entry name" value="VACJLIPOPROT"/>
</dbReference>
<name>A0A1T5FEM7_9SPHN</name>
<keyword evidence="4" id="KW-0449">Lipoprotein</keyword>
<dbReference type="EMBL" id="FUYM01000009">
    <property type="protein sequence ID" value="SKB94567.1"/>
    <property type="molecule type" value="Genomic_DNA"/>
</dbReference>
<dbReference type="RefSeq" id="WP_079649702.1">
    <property type="nucleotide sequence ID" value="NZ_FUYM01000009.1"/>
</dbReference>
<dbReference type="OrthoDB" id="9785326at2"/>
<proteinExistence type="inferred from homology"/>
<dbReference type="InterPro" id="IPR007428">
    <property type="entry name" value="MlaA"/>
</dbReference>